<feature type="domain" description="Glycosyltransferase subfamily 4-like N-terminal" evidence="4">
    <location>
        <begin position="18"/>
        <end position="199"/>
    </location>
</feature>
<comment type="caution">
    <text evidence="5">The sequence shown here is derived from an EMBL/GenBank/DDBJ whole genome shotgun (WGS) entry which is preliminary data.</text>
</comment>
<dbReference type="RefSeq" id="WP_196396110.1">
    <property type="nucleotide sequence ID" value="NZ_JADNYM010000007.1"/>
</dbReference>
<evidence type="ECO:0000313" key="5">
    <source>
        <dbReference type="EMBL" id="MBG0739171.1"/>
    </source>
</evidence>
<evidence type="ECO:0000313" key="6">
    <source>
        <dbReference type="Proteomes" id="UP000655366"/>
    </source>
</evidence>
<dbReference type="Proteomes" id="UP000655366">
    <property type="component" value="Unassembled WGS sequence"/>
</dbReference>
<dbReference type="PANTHER" id="PTHR45947">
    <property type="entry name" value="SULFOQUINOVOSYL TRANSFERASE SQD2"/>
    <property type="match status" value="1"/>
</dbReference>
<evidence type="ECO:0000256" key="3">
    <source>
        <dbReference type="ARBA" id="ARBA00022679"/>
    </source>
</evidence>
<keyword evidence="3" id="KW-0808">Transferase</keyword>
<dbReference type="Gene3D" id="3.40.50.2000">
    <property type="entry name" value="Glycogen Phosphorylase B"/>
    <property type="match status" value="2"/>
</dbReference>
<evidence type="ECO:0000256" key="1">
    <source>
        <dbReference type="ARBA" id="ARBA00021292"/>
    </source>
</evidence>
<protein>
    <recommendedName>
        <fullName evidence="1">D-inositol 3-phosphate glycosyltransferase</fullName>
    </recommendedName>
</protein>
<keyword evidence="2" id="KW-0328">Glycosyltransferase</keyword>
<keyword evidence="6" id="KW-1185">Reference proteome</keyword>
<dbReference type="Pfam" id="PF13692">
    <property type="entry name" value="Glyco_trans_1_4"/>
    <property type="match status" value="1"/>
</dbReference>
<accession>A0A931CQJ6</accession>
<dbReference type="Pfam" id="PF13579">
    <property type="entry name" value="Glyco_trans_4_4"/>
    <property type="match status" value="1"/>
</dbReference>
<dbReference type="PANTHER" id="PTHR45947:SF3">
    <property type="entry name" value="SULFOQUINOVOSYL TRANSFERASE SQD2"/>
    <property type="match status" value="1"/>
</dbReference>
<dbReference type="GO" id="GO:1901137">
    <property type="term" value="P:carbohydrate derivative biosynthetic process"/>
    <property type="evidence" value="ECO:0007669"/>
    <property type="project" value="UniProtKB-ARBA"/>
</dbReference>
<sequence>MKVLLLAHSYWPEHSPPQRRWSAFIRNFRDAGWDVDVVTPVAHFPVGRRELPRSEAGVPFRSQSGRFGERVMRVPFIPHGNSQLARLIDQCFSAAMSIPASLLRNRPDVVVATAPSLPILAAGFIVSRIRRVPLIVEMRDAWPDLARDARMVQGSVKSVVEHAVEFIQNRAELVVTVTEGFAATLRSRGVRNVATVSNGLDVDKIPVLPAPDLAKETFTALYLGNHGASQRLDVIIRASALVGHSMHLTLVGHGTQRKELVKLARELDAPVTFLPSLHGPKVLEQYAKADTCVVSLRDDWKSFETTVPSKTYEVLAIGRHVTAVVLGEAERIVRDSGAGDVVKASPEAIAALWRTLAADRGNLIRSEGSRQWVKEHADYTQLSGRYMELISELSGRSADAF</sequence>
<reference evidence="5 6" key="1">
    <citation type="submission" date="2020-11" db="EMBL/GenBank/DDBJ databases">
        <title>Arthrobacter antarcticus sp. nov., isolated from Antarctic Soil.</title>
        <authorList>
            <person name="Li J."/>
        </authorList>
    </citation>
    <scope>NUCLEOTIDE SEQUENCE [LARGE SCALE GENOMIC DNA]</scope>
    <source>
        <strain evidence="5 6">Z1-20</strain>
    </source>
</reference>
<dbReference type="GO" id="GO:0016758">
    <property type="term" value="F:hexosyltransferase activity"/>
    <property type="evidence" value="ECO:0007669"/>
    <property type="project" value="TreeGrafter"/>
</dbReference>
<evidence type="ECO:0000259" key="4">
    <source>
        <dbReference type="Pfam" id="PF13579"/>
    </source>
</evidence>
<dbReference type="InterPro" id="IPR050194">
    <property type="entry name" value="Glycosyltransferase_grp1"/>
</dbReference>
<evidence type="ECO:0000256" key="2">
    <source>
        <dbReference type="ARBA" id="ARBA00022676"/>
    </source>
</evidence>
<organism evidence="5 6">
    <name type="scientific">Arthrobacter terrae</name>
    <dbReference type="NCBI Taxonomy" id="2935737"/>
    <lineage>
        <taxon>Bacteria</taxon>
        <taxon>Bacillati</taxon>
        <taxon>Actinomycetota</taxon>
        <taxon>Actinomycetes</taxon>
        <taxon>Micrococcales</taxon>
        <taxon>Micrococcaceae</taxon>
        <taxon>Arthrobacter</taxon>
    </lineage>
</organism>
<dbReference type="SUPFAM" id="SSF53756">
    <property type="entry name" value="UDP-Glycosyltransferase/glycogen phosphorylase"/>
    <property type="match status" value="1"/>
</dbReference>
<dbReference type="InterPro" id="IPR028098">
    <property type="entry name" value="Glyco_trans_4-like_N"/>
</dbReference>
<gene>
    <name evidence="5" type="ORF">IV500_07155</name>
</gene>
<name>A0A931CQJ6_9MICC</name>
<dbReference type="AlphaFoldDB" id="A0A931CQJ6"/>
<dbReference type="CDD" id="cd03794">
    <property type="entry name" value="GT4_WbuB-like"/>
    <property type="match status" value="1"/>
</dbReference>
<proteinExistence type="predicted"/>
<dbReference type="EMBL" id="JADNYM010000007">
    <property type="protein sequence ID" value="MBG0739171.1"/>
    <property type="molecule type" value="Genomic_DNA"/>
</dbReference>